<name>A0A9P6IPN1_MORAP</name>
<proteinExistence type="predicted"/>
<dbReference type="EMBL" id="JAAAHY010002929">
    <property type="protein sequence ID" value="KAF9943737.1"/>
    <property type="molecule type" value="Genomic_DNA"/>
</dbReference>
<reference evidence="1" key="1">
    <citation type="journal article" date="2020" name="Fungal Divers.">
        <title>Resolving the Mortierellaceae phylogeny through synthesis of multi-gene phylogenetics and phylogenomics.</title>
        <authorList>
            <person name="Vandepol N."/>
            <person name="Liber J."/>
            <person name="Desiro A."/>
            <person name="Na H."/>
            <person name="Kennedy M."/>
            <person name="Barry K."/>
            <person name="Grigoriev I.V."/>
            <person name="Miller A.N."/>
            <person name="O'Donnell K."/>
            <person name="Stajich J.E."/>
            <person name="Bonito G."/>
        </authorList>
    </citation>
    <scope>NUCLEOTIDE SEQUENCE</scope>
    <source>
        <strain evidence="1">CK1249</strain>
    </source>
</reference>
<comment type="caution">
    <text evidence="1">The sequence shown here is derived from an EMBL/GenBank/DDBJ whole genome shotgun (WGS) entry which is preliminary data.</text>
</comment>
<dbReference type="AlphaFoldDB" id="A0A9P6IPN1"/>
<feature type="non-terminal residue" evidence="1">
    <location>
        <position position="256"/>
    </location>
</feature>
<gene>
    <name evidence="1" type="ORF">BGZ70_005490</name>
</gene>
<dbReference type="Proteomes" id="UP000738359">
    <property type="component" value="Unassembled WGS sequence"/>
</dbReference>
<keyword evidence="2" id="KW-1185">Reference proteome</keyword>
<evidence type="ECO:0000313" key="1">
    <source>
        <dbReference type="EMBL" id="KAF9943737.1"/>
    </source>
</evidence>
<sequence length="256" mass="29073">MESRKRTNVDTHPQQSKARVVSECSISDNAAAIHHNATATFERLLKFQKAPEEQKVGLLRRYLEGKYKCVPGLADLLQELLVMLEQPVRHQVTALVRDKIKYAIAINGVVHQCGRENLGSPGAAHIEGDARSVYEDTKRTLLKRLFVTELMHNIEDCRQTSPSAGGIAKLRAVLELMRVGRFNRAIDDIMEHWTYDDCIRILKDGMEVYSEQRNSEQQGDTGIQMHLAALVHDLVHERFFEQLDVDRSEAEKVICA</sequence>
<evidence type="ECO:0000313" key="2">
    <source>
        <dbReference type="Proteomes" id="UP000738359"/>
    </source>
</evidence>
<dbReference type="OrthoDB" id="2363350at2759"/>
<protein>
    <submittedName>
        <fullName evidence="1">Uncharacterized protein</fullName>
    </submittedName>
</protein>
<accession>A0A9P6IPN1</accession>
<organism evidence="1 2">
    <name type="scientific">Mortierella alpina</name>
    <name type="common">Oleaginous fungus</name>
    <name type="synonym">Mortierella renispora</name>
    <dbReference type="NCBI Taxonomy" id="64518"/>
    <lineage>
        <taxon>Eukaryota</taxon>
        <taxon>Fungi</taxon>
        <taxon>Fungi incertae sedis</taxon>
        <taxon>Mucoromycota</taxon>
        <taxon>Mortierellomycotina</taxon>
        <taxon>Mortierellomycetes</taxon>
        <taxon>Mortierellales</taxon>
        <taxon>Mortierellaceae</taxon>
        <taxon>Mortierella</taxon>
    </lineage>
</organism>